<accession>A0A1B8HD20</accession>
<gene>
    <name evidence="3" type="ORF">AYY18_19710</name>
</gene>
<dbReference type="EMBL" id="LZEY01000025">
    <property type="protein sequence ID" value="OBU06974.1"/>
    <property type="molecule type" value="Genomic_DNA"/>
</dbReference>
<evidence type="ECO:0000259" key="2">
    <source>
        <dbReference type="Pfam" id="PF18757"/>
    </source>
</evidence>
<protein>
    <recommendedName>
        <fullName evidence="2">Nucleotide modification associated domain-containing protein</fullName>
    </recommendedName>
</protein>
<proteinExistence type="predicted"/>
<name>A0A1B8HD20_9GAMM</name>
<dbReference type="RefSeq" id="WP_067403238.1">
    <property type="nucleotide sequence ID" value="NZ_LZEY01000025.1"/>
</dbReference>
<evidence type="ECO:0000256" key="1">
    <source>
        <dbReference type="SAM" id="Coils"/>
    </source>
</evidence>
<dbReference type="InterPro" id="IPR040835">
    <property type="entry name" value="Nmad5"/>
</dbReference>
<dbReference type="Proteomes" id="UP000092377">
    <property type="component" value="Unassembled WGS sequence"/>
</dbReference>
<keyword evidence="1" id="KW-0175">Coiled coil</keyword>
<reference evidence="4" key="1">
    <citation type="submission" date="2016-06" db="EMBL/GenBank/DDBJ databases">
        <authorList>
            <person name="Butler K."/>
        </authorList>
    </citation>
    <scope>NUCLEOTIDE SEQUENCE [LARGE SCALE GENOMIC DNA]</scope>
    <source>
        <strain evidence="4">GCSL-Mp20</strain>
    </source>
</reference>
<evidence type="ECO:0000313" key="4">
    <source>
        <dbReference type="Proteomes" id="UP000092377"/>
    </source>
</evidence>
<dbReference type="Pfam" id="PF18757">
    <property type="entry name" value="Nmad5"/>
    <property type="match status" value="1"/>
</dbReference>
<comment type="caution">
    <text evidence="3">The sequence shown here is derived from an EMBL/GenBank/DDBJ whole genome shotgun (WGS) entry which is preliminary data.</text>
</comment>
<feature type="coiled-coil region" evidence="1">
    <location>
        <begin position="19"/>
        <end position="71"/>
    </location>
</feature>
<sequence>MTQLTNNIKSEIIRNALKKAGIYEEREELRAEKNTLANDARISALGGNDAAARAEEKLASILALVKDLQNTVDGYIYLNNANDYVIYPAFGGQRTKLGYGSDEQGKSIYRLTPDDNKCLFPADHELSKRFTQLIDKEAGIEKREVEIRANVKAALDSVTTIKKLISVWPEAKEILPENEQPERMMLPAIKVENLNNLIGLPTESEAA</sequence>
<dbReference type="OrthoDB" id="6630575at2"/>
<keyword evidence="4" id="KW-1185">Reference proteome</keyword>
<organism evidence="3 4">
    <name type="scientific">Morganella psychrotolerans</name>
    <dbReference type="NCBI Taxonomy" id="368603"/>
    <lineage>
        <taxon>Bacteria</taxon>
        <taxon>Pseudomonadati</taxon>
        <taxon>Pseudomonadota</taxon>
        <taxon>Gammaproteobacteria</taxon>
        <taxon>Enterobacterales</taxon>
        <taxon>Morganellaceae</taxon>
        <taxon>Morganella</taxon>
    </lineage>
</organism>
<feature type="domain" description="Nucleotide modification associated" evidence="2">
    <location>
        <begin position="3"/>
        <end position="201"/>
    </location>
</feature>
<dbReference type="AlphaFoldDB" id="A0A1B8HD20"/>
<evidence type="ECO:0000313" key="3">
    <source>
        <dbReference type="EMBL" id="OBU06974.1"/>
    </source>
</evidence>